<evidence type="ECO:0000313" key="2">
    <source>
        <dbReference type="Proteomes" id="UP000282469"/>
    </source>
</evidence>
<accession>A0A0Y0J9S3</accession>
<dbReference type="Proteomes" id="UP000282469">
    <property type="component" value="Segment"/>
</dbReference>
<proteinExistence type="predicted"/>
<name>A0A0Y0J9S3_GHVS</name>
<evidence type="ECO:0000313" key="1">
    <source>
        <dbReference type="EMBL" id="AMB48670.1"/>
    </source>
</evidence>
<organism evidence="1 2">
    <name type="scientific">Glossina hytrovirus (isolate Glossina pallidipes/Ethiopia/Seibersdorf/-)</name>
    <name type="common">GHV</name>
    <dbReference type="NCBI Taxonomy" id="379529"/>
    <lineage>
        <taxon>Viruses</taxon>
        <taxon>Viruses incertae sedis</taxon>
        <taxon>Naldaviricetes</taxon>
        <taxon>Lefavirales</taxon>
        <taxon>Hytrosaviridae</taxon>
        <taxon>Glossinavirus</taxon>
        <taxon>Glossinavirus glopallidipedis</taxon>
    </lineage>
</organism>
<organismHost>
    <name type="scientific">Glossina</name>
    <name type="common">tsetse flies</name>
    <dbReference type="NCBI Taxonomy" id="7393"/>
</organismHost>
<reference evidence="1 2" key="1">
    <citation type="journal article" date="2016" name="J. Gen. Virol.">
        <title>Comprehensive annotation of Glossina pallidipes salivary gland hypertrophy virus from Ethiopian tsetse flies: a proteogenomics approach.</title>
        <authorList>
            <person name="Abd-Alla A.M."/>
            <person name="Kariithi H.M."/>
            <person name="Cousserans F."/>
            <person name="Parker N.J."/>
            <person name="Ince I.A."/>
            <person name="Scully E.D."/>
            <person name="Boeren S."/>
            <person name="Geib S.M."/>
            <person name="Mekonnen S."/>
            <person name="Vlak J.M."/>
            <person name="Parker A.G."/>
            <person name="Vreysen M.J."/>
            <person name="Bergoin M."/>
        </authorList>
    </citation>
    <scope>NUCLEOTIDE SEQUENCE [LARGE SCALE GENOMIC DNA]</scope>
    <source>
        <strain evidence="1 2">Ethiopian</strain>
    </source>
</reference>
<gene>
    <name evidence="1" type="ORF">GpSGHVEth066</name>
</gene>
<protein>
    <submittedName>
        <fullName evidence="1">RpoD-like protein</fullName>
    </submittedName>
</protein>
<sequence>MDLVFSIDYIVENILLNIDNFNDIFALEQVFPINSVVKYLCKKNNYSKLFQSKNIQCYNLIEVFYLNNYFQQVFEKLKYININITNSNLKLFNENILKSNLHVKKDVIFTIEDNLVENRLLLLKTYINIKGIVINGECNEENLIKIIKEIQSLNFIKLEKSFLFTEKFIQDFFYILEERNNNFHIIIDNDKHYYFIRSLLVQYKTCIHSYSFYKNWINIYFVNKHSFHLPPISKFWPIVIAREPHRQFDLKKIIANVNVLDTEFNYYYLLQSDVIINLKSLIPIRNRNLQSIYNFYINKLPYEHDFEKSMNFCTYKYNRVGLNNY</sequence>
<dbReference type="EMBL" id="KU050077">
    <property type="protein sequence ID" value="AMB48670.1"/>
    <property type="molecule type" value="Genomic_DNA"/>
</dbReference>